<dbReference type="Pfam" id="PF23142">
    <property type="entry name" value="PH_PLEKHM2"/>
    <property type="match status" value="1"/>
</dbReference>
<gene>
    <name evidence="4" type="ORF">BYL167_LOCUS57701</name>
</gene>
<dbReference type="GO" id="GO:0019894">
    <property type="term" value="F:kinesin binding"/>
    <property type="evidence" value="ECO:0007669"/>
    <property type="project" value="TreeGrafter"/>
</dbReference>
<dbReference type="Proteomes" id="UP000681967">
    <property type="component" value="Unassembled WGS sequence"/>
</dbReference>
<comment type="caution">
    <text evidence="4">The sequence shown here is derived from an EMBL/GenBank/DDBJ whole genome shotgun (WGS) entry which is preliminary data.</text>
</comment>
<feature type="domain" description="PH" evidence="3">
    <location>
        <begin position="114"/>
        <end position="214"/>
    </location>
</feature>
<proteinExistence type="predicted"/>
<comment type="subcellular location">
    <subcellularLocation>
        <location evidence="1">Cytoplasm</location>
    </subcellularLocation>
</comment>
<dbReference type="GO" id="GO:0007030">
    <property type="term" value="P:Golgi organization"/>
    <property type="evidence" value="ECO:0007669"/>
    <property type="project" value="TreeGrafter"/>
</dbReference>
<dbReference type="GO" id="GO:0032880">
    <property type="term" value="P:regulation of protein localization"/>
    <property type="evidence" value="ECO:0007669"/>
    <property type="project" value="TreeGrafter"/>
</dbReference>
<feature type="non-terminal residue" evidence="4">
    <location>
        <position position="1"/>
    </location>
</feature>
<reference evidence="4" key="1">
    <citation type="submission" date="2021-02" db="EMBL/GenBank/DDBJ databases">
        <authorList>
            <person name="Nowell W R."/>
        </authorList>
    </citation>
    <scope>NUCLEOTIDE SEQUENCE</scope>
</reference>
<dbReference type="InterPro" id="IPR053015">
    <property type="entry name" value="PH_domain-containing_M2"/>
</dbReference>
<dbReference type="PANTHER" id="PTHR46556:SF1">
    <property type="entry name" value="PLECKSTRIN HOMOLOGY DOMAIN-CONTAINING FAMILY M MEMBER 2"/>
    <property type="match status" value="1"/>
</dbReference>
<dbReference type="InterPro" id="IPR011993">
    <property type="entry name" value="PH-like_dom_sf"/>
</dbReference>
<evidence type="ECO:0000313" key="5">
    <source>
        <dbReference type="Proteomes" id="UP000681967"/>
    </source>
</evidence>
<dbReference type="Pfam" id="PF00169">
    <property type="entry name" value="PH"/>
    <property type="match status" value="1"/>
</dbReference>
<protein>
    <recommendedName>
        <fullName evidence="3">PH domain-containing protein</fullName>
    </recommendedName>
</protein>
<organism evidence="4 5">
    <name type="scientific">Rotaria magnacalcarata</name>
    <dbReference type="NCBI Taxonomy" id="392030"/>
    <lineage>
        <taxon>Eukaryota</taxon>
        <taxon>Metazoa</taxon>
        <taxon>Spiralia</taxon>
        <taxon>Gnathifera</taxon>
        <taxon>Rotifera</taxon>
        <taxon>Eurotatoria</taxon>
        <taxon>Bdelloidea</taxon>
        <taxon>Philodinida</taxon>
        <taxon>Philodinidae</taxon>
        <taxon>Rotaria</taxon>
    </lineage>
</organism>
<keyword evidence="2" id="KW-0963">Cytoplasm</keyword>
<dbReference type="Gene3D" id="2.30.29.30">
    <property type="entry name" value="Pleckstrin-homology domain (PH domain)/Phosphotyrosine-binding domain (PTB)"/>
    <property type="match status" value="1"/>
</dbReference>
<dbReference type="SMART" id="SM00233">
    <property type="entry name" value="PH"/>
    <property type="match status" value="1"/>
</dbReference>
<evidence type="ECO:0000256" key="1">
    <source>
        <dbReference type="ARBA" id="ARBA00004496"/>
    </source>
</evidence>
<dbReference type="GO" id="GO:0010008">
    <property type="term" value="C:endosome membrane"/>
    <property type="evidence" value="ECO:0007669"/>
    <property type="project" value="TreeGrafter"/>
</dbReference>
<evidence type="ECO:0000313" key="4">
    <source>
        <dbReference type="EMBL" id="CAF5047838.1"/>
    </source>
</evidence>
<dbReference type="PANTHER" id="PTHR46556">
    <property type="entry name" value="PLECKSTRIN HOMOLOGY DOMAIN-CONTAINING FAMILY M MEMBER 2"/>
    <property type="match status" value="1"/>
</dbReference>
<dbReference type="PROSITE" id="PS50003">
    <property type="entry name" value="PH_DOMAIN"/>
    <property type="match status" value="1"/>
</dbReference>
<name>A0A8S3DYI2_9BILA</name>
<dbReference type="AlphaFoldDB" id="A0A8S3DYI2"/>
<dbReference type="InterPro" id="IPR057288">
    <property type="entry name" value="PH_PLEKHM2"/>
</dbReference>
<sequence>MEVGPNEQFFRIMANKKSKLHTLTTGCVELTRVICNCICEASKIGRYPDPKISPATMQELSIKKMLANDMKKNSINDVKLLDYHYTFWEEPQMSGRQLRKEGMLYTKLVEPATAIRRLGNATLKSHRHPFETWRNAYVTLRVDRLNVYLHKSDTSPALSYTLLDENCQGCRRNRSTDRPHAVEIMFVNEVKLIMASKSKAEQDEWLNAIMKGLSQGRMAMKDEESSANTVPCSVMLSDEKLYVCHDEQDNALIRQLDSVKLEYVVRLLVDPECQYYCVLSIEHGNQGSKSWIFYFLFINEM</sequence>
<dbReference type="SUPFAM" id="SSF50729">
    <property type="entry name" value="PH domain-like"/>
    <property type="match status" value="1"/>
</dbReference>
<dbReference type="GO" id="GO:0032418">
    <property type="term" value="P:lysosome localization"/>
    <property type="evidence" value="ECO:0007669"/>
    <property type="project" value="TreeGrafter"/>
</dbReference>
<accession>A0A8S3DYI2</accession>
<dbReference type="EMBL" id="CAJOBH010225391">
    <property type="protein sequence ID" value="CAF5047838.1"/>
    <property type="molecule type" value="Genomic_DNA"/>
</dbReference>
<dbReference type="InterPro" id="IPR001849">
    <property type="entry name" value="PH_domain"/>
</dbReference>
<evidence type="ECO:0000259" key="3">
    <source>
        <dbReference type="PROSITE" id="PS50003"/>
    </source>
</evidence>
<evidence type="ECO:0000256" key="2">
    <source>
        <dbReference type="ARBA" id="ARBA00022490"/>
    </source>
</evidence>